<protein>
    <submittedName>
        <fullName evidence="6">DNA-binding MarR family transcriptional regulator</fullName>
    </submittedName>
</protein>
<dbReference type="InterPro" id="IPR036388">
    <property type="entry name" value="WH-like_DNA-bd_sf"/>
</dbReference>
<evidence type="ECO:0000313" key="7">
    <source>
        <dbReference type="Proteomes" id="UP000549343"/>
    </source>
</evidence>
<gene>
    <name evidence="6" type="ORF">F4557_006472</name>
    <name evidence="5" type="ORF">GCM10009546_67660</name>
</gene>
<accession>A0A7W7N1E1</accession>
<dbReference type="Pfam" id="PF12802">
    <property type="entry name" value="MarR_2"/>
    <property type="match status" value="1"/>
</dbReference>
<dbReference type="PROSITE" id="PS01117">
    <property type="entry name" value="HTH_MARR_1"/>
    <property type="match status" value="1"/>
</dbReference>
<reference evidence="5" key="3">
    <citation type="submission" date="2023-12" db="EMBL/GenBank/DDBJ databases">
        <authorList>
            <person name="Sun Q."/>
            <person name="Inoue M."/>
        </authorList>
    </citation>
    <scope>NUCLEOTIDE SEQUENCE</scope>
    <source>
        <strain evidence="5">JCM 10667</strain>
    </source>
</reference>
<dbReference type="SMART" id="SM00347">
    <property type="entry name" value="HTH_MARR"/>
    <property type="match status" value="1"/>
</dbReference>
<dbReference type="InterPro" id="IPR000835">
    <property type="entry name" value="HTH_MarR-typ"/>
</dbReference>
<evidence type="ECO:0000259" key="4">
    <source>
        <dbReference type="PROSITE" id="PS50995"/>
    </source>
</evidence>
<dbReference type="EMBL" id="JACHMV010000001">
    <property type="protein sequence ID" value="MBB4778054.1"/>
    <property type="molecule type" value="Genomic_DNA"/>
</dbReference>
<dbReference type="Gene3D" id="1.10.10.10">
    <property type="entry name" value="Winged helix-like DNA-binding domain superfamily/Winged helix DNA-binding domain"/>
    <property type="match status" value="1"/>
</dbReference>
<name>A0A7W7N1E1_9ACTN</name>
<evidence type="ECO:0000256" key="1">
    <source>
        <dbReference type="ARBA" id="ARBA00023015"/>
    </source>
</evidence>
<evidence type="ECO:0000313" key="5">
    <source>
        <dbReference type="EMBL" id="GAA0596058.1"/>
    </source>
</evidence>
<evidence type="ECO:0000313" key="6">
    <source>
        <dbReference type="EMBL" id="MBB4778054.1"/>
    </source>
</evidence>
<dbReference type="RefSeq" id="WP_184888909.1">
    <property type="nucleotide sequence ID" value="NZ_BAAAHD010000084.1"/>
</dbReference>
<keyword evidence="8" id="KW-1185">Reference proteome</keyword>
<keyword evidence="1" id="KW-0805">Transcription regulation</keyword>
<dbReference type="Proteomes" id="UP001501427">
    <property type="component" value="Unassembled WGS sequence"/>
</dbReference>
<dbReference type="Proteomes" id="UP000549343">
    <property type="component" value="Unassembled WGS sequence"/>
</dbReference>
<dbReference type="GO" id="GO:0003700">
    <property type="term" value="F:DNA-binding transcription factor activity"/>
    <property type="evidence" value="ECO:0007669"/>
    <property type="project" value="InterPro"/>
</dbReference>
<dbReference type="PRINTS" id="PR00598">
    <property type="entry name" value="HTHMARR"/>
</dbReference>
<evidence type="ECO:0000313" key="8">
    <source>
        <dbReference type="Proteomes" id="UP001501427"/>
    </source>
</evidence>
<keyword evidence="2 6" id="KW-0238">DNA-binding</keyword>
<feature type="domain" description="HTH marR-type" evidence="4">
    <location>
        <begin position="20"/>
        <end position="152"/>
    </location>
</feature>
<dbReference type="PROSITE" id="PS50995">
    <property type="entry name" value="HTH_MARR_2"/>
    <property type="match status" value="1"/>
</dbReference>
<comment type="caution">
    <text evidence="6">The sequence shown here is derived from an EMBL/GenBank/DDBJ whole genome shotgun (WGS) entry which is preliminary data.</text>
</comment>
<dbReference type="PANTHER" id="PTHR42756:SF1">
    <property type="entry name" value="TRANSCRIPTIONAL REPRESSOR OF EMRAB OPERON"/>
    <property type="match status" value="1"/>
</dbReference>
<keyword evidence="3" id="KW-0804">Transcription</keyword>
<dbReference type="EMBL" id="BAAAHD010000084">
    <property type="protein sequence ID" value="GAA0596058.1"/>
    <property type="molecule type" value="Genomic_DNA"/>
</dbReference>
<evidence type="ECO:0000256" key="2">
    <source>
        <dbReference type="ARBA" id="ARBA00023125"/>
    </source>
</evidence>
<dbReference type="GO" id="GO:0003677">
    <property type="term" value="F:DNA binding"/>
    <property type="evidence" value="ECO:0007669"/>
    <property type="project" value="UniProtKB-KW"/>
</dbReference>
<sequence>MLEDLLERLLSGEGGRAADQAGMGMLLAKAHNQSRERMNEALRPLGIDVRRFTVLVALPMYGPVSQRDLIGRIGIDKSTMVRLIDELEHGGLVSRERVPHDRRAYAIVLTPRGEQTLAEARGVAEQVGESIFGPFSKAERERLVTLLRRLAEHTA</sequence>
<organism evidence="6 7">
    <name type="scientific">Actinomadura livida</name>
    <dbReference type="NCBI Taxonomy" id="79909"/>
    <lineage>
        <taxon>Bacteria</taxon>
        <taxon>Bacillati</taxon>
        <taxon>Actinomycetota</taxon>
        <taxon>Actinomycetes</taxon>
        <taxon>Streptosporangiales</taxon>
        <taxon>Thermomonosporaceae</taxon>
        <taxon>Actinomadura</taxon>
    </lineage>
</organism>
<dbReference type="AlphaFoldDB" id="A0A7W7N1E1"/>
<dbReference type="PANTHER" id="PTHR42756">
    <property type="entry name" value="TRANSCRIPTIONAL REGULATOR, MARR"/>
    <property type="match status" value="1"/>
</dbReference>
<dbReference type="InterPro" id="IPR036390">
    <property type="entry name" value="WH_DNA-bd_sf"/>
</dbReference>
<proteinExistence type="predicted"/>
<reference evidence="5 8" key="1">
    <citation type="journal article" date="2019" name="Int. J. Syst. Evol. Microbiol.">
        <title>The Global Catalogue of Microorganisms (GCM) 10K type strain sequencing project: providing services to taxonomists for standard genome sequencing and annotation.</title>
        <authorList>
            <consortium name="The Broad Institute Genomics Platform"/>
            <consortium name="The Broad Institute Genome Sequencing Center for Infectious Disease"/>
            <person name="Wu L."/>
            <person name="Ma J."/>
        </authorList>
    </citation>
    <scope>NUCLEOTIDE SEQUENCE [LARGE SCALE GENOMIC DNA]</scope>
    <source>
        <strain evidence="5 8">JCM 10667</strain>
    </source>
</reference>
<dbReference type="SUPFAM" id="SSF46785">
    <property type="entry name" value="Winged helix' DNA-binding domain"/>
    <property type="match status" value="1"/>
</dbReference>
<reference evidence="6 7" key="2">
    <citation type="submission" date="2020-08" db="EMBL/GenBank/DDBJ databases">
        <title>Sequencing the genomes of 1000 actinobacteria strains.</title>
        <authorList>
            <person name="Klenk H.-P."/>
        </authorList>
    </citation>
    <scope>NUCLEOTIDE SEQUENCE [LARGE SCALE GENOMIC DNA]</scope>
    <source>
        <strain evidence="6 7">DSM 44772</strain>
    </source>
</reference>
<evidence type="ECO:0000256" key="3">
    <source>
        <dbReference type="ARBA" id="ARBA00023163"/>
    </source>
</evidence>
<dbReference type="InterPro" id="IPR023187">
    <property type="entry name" value="Tscrpt_reg_MarR-type_CS"/>
</dbReference>